<gene>
    <name evidence="2" type="ORF">AAFF_G00175090</name>
</gene>
<evidence type="ECO:0000313" key="2">
    <source>
        <dbReference type="EMBL" id="KAJ8386313.1"/>
    </source>
</evidence>
<dbReference type="AlphaFoldDB" id="A0AAD7RLI6"/>
<keyword evidence="3" id="KW-1185">Reference proteome</keyword>
<feature type="compositionally biased region" description="Pro residues" evidence="1">
    <location>
        <begin position="77"/>
        <end position="91"/>
    </location>
</feature>
<proteinExistence type="predicted"/>
<feature type="compositionally biased region" description="Low complexity" evidence="1">
    <location>
        <begin position="66"/>
        <end position="76"/>
    </location>
</feature>
<name>A0AAD7RLI6_9TELE</name>
<comment type="caution">
    <text evidence="2">The sequence shown here is derived from an EMBL/GenBank/DDBJ whole genome shotgun (WGS) entry which is preliminary data.</text>
</comment>
<reference evidence="2" key="1">
    <citation type="journal article" date="2023" name="Science">
        <title>Genome structures resolve the early diversification of teleost fishes.</title>
        <authorList>
            <person name="Parey E."/>
            <person name="Louis A."/>
            <person name="Montfort J."/>
            <person name="Bouchez O."/>
            <person name="Roques C."/>
            <person name="Iampietro C."/>
            <person name="Lluch J."/>
            <person name="Castinel A."/>
            <person name="Donnadieu C."/>
            <person name="Desvignes T."/>
            <person name="Floi Bucao C."/>
            <person name="Jouanno E."/>
            <person name="Wen M."/>
            <person name="Mejri S."/>
            <person name="Dirks R."/>
            <person name="Jansen H."/>
            <person name="Henkel C."/>
            <person name="Chen W.J."/>
            <person name="Zahm M."/>
            <person name="Cabau C."/>
            <person name="Klopp C."/>
            <person name="Thompson A.W."/>
            <person name="Robinson-Rechavi M."/>
            <person name="Braasch I."/>
            <person name="Lecointre G."/>
            <person name="Bobe J."/>
            <person name="Postlethwait J.H."/>
            <person name="Berthelot C."/>
            <person name="Roest Crollius H."/>
            <person name="Guiguen Y."/>
        </authorList>
    </citation>
    <scope>NUCLEOTIDE SEQUENCE</scope>
    <source>
        <strain evidence="2">NC1722</strain>
    </source>
</reference>
<dbReference type="EMBL" id="JAINUG010000231">
    <property type="protein sequence ID" value="KAJ8386313.1"/>
    <property type="molecule type" value="Genomic_DNA"/>
</dbReference>
<sequence>MGCSTSTQTTGQEGNRPSSKPEESNGAGATVRRNENGSAAEDSETIPDQIQLPDQNAGSPAAAATEPPVEGAASPAAPAPADAPAPSPAPPAAAASTPEPAPGAVPEEKAGENAEKKEAGSA</sequence>
<evidence type="ECO:0000313" key="3">
    <source>
        <dbReference type="Proteomes" id="UP001221898"/>
    </source>
</evidence>
<feature type="region of interest" description="Disordered" evidence="1">
    <location>
        <begin position="1"/>
        <end position="122"/>
    </location>
</feature>
<accession>A0AAD7RLI6</accession>
<feature type="compositionally biased region" description="Polar residues" evidence="1">
    <location>
        <begin position="1"/>
        <end position="18"/>
    </location>
</feature>
<feature type="compositionally biased region" description="Polar residues" evidence="1">
    <location>
        <begin position="46"/>
        <end position="58"/>
    </location>
</feature>
<evidence type="ECO:0000256" key="1">
    <source>
        <dbReference type="SAM" id="MobiDB-lite"/>
    </source>
</evidence>
<dbReference type="Proteomes" id="UP001221898">
    <property type="component" value="Unassembled WGS sequence"/>
</dbReference>
<feature type="compositionally biased region" description="Basic and acidic residues" evidence="1">
    <location>
        <begin position="106"/>
        <end position="122"/>
    </location>
</feature>
<evidence type="ECO:0008006" key="4">
    <source>
        <dbReference type="Google" id="ProtNLM"/>
    </source>
</evidence>
<organism evidence="2 3">
    <name type="scientific">Aldrovandia affinis</name>
    <dbReference type="NCBI Taxonomy" id="143900"/>
    <lineage>
        <taxon>Eukaryota</taxon>
        <taxon>Metazoa</taxon>
        <taxon>Chordata</taxon>
        <taxon>Craniata</taxon>
        <taxon>Vertebrata</taxon>
        <taxon>Euteleostomi</taxon>
        <taxon>Actinopterygii</taxon>
        <taxon>Neopterygii</taxon>
        <taxon>Teleostei</taxon>
        <taxon>Notacanthiformes</taxon>
        <taxon>Halosauridae</taxon>
        <taxon>Aldrovandia</taxon>
    </lineage>
</organism>
<protein>
    <recommendedName>
        <fullName evidence="4">Skin secretory protein xP2-like</fullName>
    </recommendedName>
</protein>
<feature type="compositionally biased region" description="Low complexity" evidence="1">
    <location>
        <begin position="92"/>
        <end position="104"/>
    </location>
</feature>